<dbReference type="Pfam" id="PF17801">
    <property type="entry name" value="Melibiase_C"/>
    <property type="match status" value="1"/>
</dbReference>
<dbReference type="SUPFAM" id="SSF81296">
    <property type="entry name" value="E set domains"/>
    <property type="match status" value="3"/>
</dbReference>
<dbReference type="InterPro" id="IPR005084">
    <property type="entry name" value="CBM6"/>
</dbReference>
<protein>
    <submittedName>
        <fullName evidence="5">IPT/TIG domain-containing protein</fullName>
    </submittedName>
</protein>
<dbReference type="Proteomes" id="UP000236728">
    <property type="component" value="Unassembled WGS sequence"/>
</dbReference>
<feature type="domain" description="CBM6" evidence="4">
    <location>
        <begin position="373"/>
        <end position="498"/>
    </location>
</feature>
<organism evidence="5 6">
    <name type="scientific">Bryocella elongata</name>
    <dbReference type="NCBI Taxonomy" id="863522"/>
    <lineage>
        <taxon>Bacteria</taxon>
        <taxon>Pseudomonadati</taxon>
        <taxon>Acidobacteriota</taxon>
        <taxon>Terriglobia</taxon>
        <taxon>Terriglobales</taxon>
        <taxon>Acidobacteriaceae</taxon>
        <taxon>Bryocella</taxon>
    </lineage>
</organism>
<dbReference type="InterPro" id="IPR002241">
    <property type="entry name" value="Glyco_hydro_27"/>
</dbReference>
<keyword evidence="3" id="KW-0326">Glycosidase</keyword>
<dbReference type="InterPro" id="IPR002909">
    <property type="entry name" value="IPT_dom"/>
</dbReference>
<dbReference type="CDD" id="cd00102">
    <property type="entry name" value="IPT"/>
    <property type="match status" value="3"/>
</dbReference>
<dbReference type="EMBL" id="FNVA01000012">
    <property type="protein sequence ID" value="SEG72581.1"/>
    <property type="molecule type" value="Genomic_DNA"/>
</dbReference>
<keyword evidence="2" id="KW-0378">Hydrolase</keyword>
<dbReference type="InterPro" id="IPR008979">
    <property type="entry name" value="Galactose-bd-like_sf"/>
</dbReference>
<evidence type="ECO:0000313" key="6">
    <source>
        <dbReference type="Proteomes" id="UP000236728"/>
    </source>
</evidence>
<dbReference type="PROSITE" id="PS51175">
    <property type="entry name" value="CBM6"/>
    <property type="match status" value="3"/>
</dbReference>
<dbReference type="SMART" id="SM00429">
    <property type="entry name" value="IPT"/>
    <property type="match status" value="2"/>
</dbReference>
<dbReference type="Gene3D" id="3.20.20.70">
    <property type="entry name" value="Aldolase class I"/>
    <property type="match status" value="1"/>
</dbReference>
<feature type="domain" description="CBM6" evidence="4">
    <location>
        <begin position="598"/>
        <end position="723"/>
    </location>
</feature>
<evidence type="ECO:0000259" key="4">
    <source>
        <dbReference type="PROSITE" id="PS51175"/>
    </source>
</evidence>
<evidence type="ECO:0000256" key="2">
    <source>
        <dbReference type="ARBA" id="ARBA00022801"/>
    </source>
</evidence>
<dbReference type="SUPFAM" id="SSF51445">
    <property type="entry name" value="(Trans)glycosidases"/>
    <property type="match status" value="1"/>
</dbReference>
<feature type="domain" description="CBM6" evidence="4">
    <location>
        <begin position="149"/>
        <end position="273"/>
    </location>
</feature>
<evidence type="ECO:0000256" key="3">
    <source>
        <dbReference type="ARBA" id="ARBA00023295"/>
    </source>
</evidence>
<dbReference type="InterPro" id="IPR014756">
    <property type="entry name" value="Ig_E-set"/>
</dbReference>
<dbReference type="GO" id="GO:0030246">
    <property type="term" value="F:carbohydrate binding"/>
    <property type="evidence" value="ECO:0007669"/>
    <property type="project" value="InterPro"/>
</dbReference>
<dbReference type="Gene3D" id="2.60.120.260">
    <property type="entry name" value="Galactose-binding domain-like"/>
    <property type="match status" value="3"/>
</dbReference>
<sequence>MGRMTKFSRQANPSLRHQSLLSAVVFLMMTAVLALSGCSSGSGASGPSGSLTVTAFGPATVYITGGQVVFTGTGFTPQTTATFGGVAAQKMYYQSPTLITAVTPVVSTSATVDVVLSNPNGNAVTLKGALSMIAPPPPVVASGCTSLPCTYMAIDPANTLLGSAQISQCAGCPQGEKVGSLGYGGWVTINKVYAPADGNYTLTITGCEGAGTQNYKVIVDGGTPIVVPLSGSNWFAPAAPVSITIPLKAGSANTVQLGNDTDWSPDVVSIQVSSPNGSSSLPYGLTSISPTQLPLAGGQVVLTGTNFDSNAVVKFGGIAATSSTLNSPTQITATAAGVSSGGSVDVTVSSTGGGTATLPKALTFAQCNLTYPCTYLAVDGENTLVGTAKIDNTCTGCPGGVKVGGLGMGGFVIFNNVYAPKAGNYTLTITGVEGGGTQNYQVIVNGGTPVLQPLTGTNWYAPAAPVSLTVTLEAGGSNTIELGNQNDWSPDVVSIALSDANTATLPTVGSVSPSQLPITGGAITVTGTNFTSSSSVTIGGVPATLVKVAGSTTLTAMAPASTKVGAEDVVVTSPGNGDGTLTGGVTYVEPAACASSTCVYQAWDPQNKLLGGARLDPSCVGCPYGLKVGNLGYGNGVTFNNVYAPANGNYIVSLVGVNGGGTYYYQVSANGGAANNVPLYGSNWYVATAPVSTVVSLNAGSANTITVTNTSTWAPDIVYIAVSPANTGAAAGNTVTMSSGSNEIVYDLGTGLASYSNGGAEKITNFYSQAYAGYTLYRSTSSSYTRTSTTVGANETDITLTATDGSPTMIQRFIVNNDHFTVQLELDNATAGSAEMSPVVVDGTGAVDIGSYADTRFLVVPYDNNAYYNYNAESASSSSGPVSDTSFEVGAFYDNTSRNGLVIGSVTHDTWKTGVQFIGNSNKLDMLWAYSGVNSPEDQLPQTPVTGTKILSPVVMVGYYSDWRAGMEDFASTNAQYAPMLPWQGPSPMGWNSWGKIQNNLSYTNATAVEDYFHTKLPNYNNQGTVYINLDNYWTNLSEADLTNFVSHAHSQGQKAGIYWTPFIIWNWTDLTTAVDGAPNYKFGDIVMKNHDGTPMGAIDSGWGADPTHPGTQQRIDYYINMFKTLGFDYIKLDFLIHGDLEGGSNNGQFYDTTVQTGTQAYSQAMKRIYTDVGNSMVIDESIAPIFPYQYAHTRRIAGDTYGSIEDTKREMASESYGWWMAGRMYDWNDPDEMLLEGTETPSGSTTAVPYTANENKSRVTSGAVAGFMLDGDDVTDSGAPPLVQQWLTNSSINGLPALGLNFRPVEGNTGTSPVNVLVAQQGSVYYIAIFNYDLSNPLSEQVDLGRAGLNSTNKYNVTDLWSGATSTATGTLTVSLGAAESTILKLQ</sequence>
<dbReference type="Pfam" id="PF01833">
    <property type="entry name" value="TIG"/>
    <property type="match status" value="3"/>
</dbReference>
<dbReference type="SUPFAM" id="SSF51011">
    <property type="entry name" value="Glycosyl hydrolase domain"/>
    <property type="match status" value="1"/>
</dbReference>
<keyword evidence="6" id="KW-1185">Reference proteome</keyword>
<dbReference type="PANTHER" id="PTHR11452">
    <property type="entry name" value="ALPHA-GALACTOSIDASE/ALPHA-N-ACETYLGALACTOSAMINIDASE"/>
    <property type="match status" value="1"/>
</dbReference>
<dbReference type="InterPro" id="IPR017853">
    <property type="entry name" value="GH"/>
</dbReference>
<dbReference type="SUPFAM" id="SSF49785">
    <property type="entry name" value="Galactose-binding domain-like"/>
    <property type="match status" value="1"/>
</dbReference>
<reference evidence="5 6" key="1">
    <citation type="submission" date="2016-10" db="EMBL/GenBank/DDBJ databases">
        <authorList>
            <person name="de Groot N.N."/>
        </authorList>
    </citation>
    <scope>NUCLEOTIDE SEQUENCE [LARGE SCALE GENOMIC DNA]</scope>
    <source>
        <strain evidence="5 6">DSM 22489</strain>
    </source>
</reference>
<dbReference type="InterPro" id="IPR013785">
    <property type="entry name" value="Aldolase_TIM"/>
</dbReference>
<dbReference type="GO" id="GO:0004553">
    <property type="term" value="F:hydrolase activity, hydrolyzing O-glycosyl compounds"/>
    <property type="evidence" value="ECO:0007669"/>
    <property type="project" value="InterPro"/>
</dbReference>
<evidence type="ECO:0000313" key="5">
    <source>
        <dbReference type="EMBL" id="SEG72581.1"/>
    </source>
</evidence>
<comment type="similarity">
    <text evidence="1">Belongs to the glycosyl hydrolase 27 family.</text>
</comment>
<dbReference type="CDD" id="cd04081">
    <property type="entry name" value="CBM35_galactosidase-like"/>
    <property type="match status" value="1"/>
</dbReference>
<proteinExistence type="inferred from homology"/>
<name>A0A1H6CHU7_9BACT</name>
<dbReference type="InterPro" id="IPR041233">
    <property type="entry name" value="Melibiase_C"/>
</dbReference>
<gene>
    <name evidence="5" type="ORF">SAMN05421819_4585</name>
</gene>
<dbReference type="Gene3D" id="2.60.40.10">
    <property type="entry name" value="Immunoglobulins"/>
    <property type="match status" value="3"/>
</dbReference>
<dbReference type="PANTHER" id="PTHR11452:SF75">
    <property type="entry name" value="ALPHA-GALACTOSIDASE MEL1"/>
    <property type="match status" value="1"/>
</dbReference>
<dbReference type="InterPro" id="IPR013783">
    <property type="entry name" value="Ig-like_fold"/>
</dbReference>
<accession>A0A1H6CHU7</accession>
<dbReference type="GO" id="GO:0005975">
    <property type="term" value="P:carbohydrate metabolic process"/>
    <property type="evidence" value="ECO:0007669"/>
    <property type="project" value="InterPro"/>
</dbReference>
<evidence type="ECO:0000256" key="1">
    <source>
        <dbReference type="ARBA" id="ARBA00009743"/>
    </source>
</evidence>